<dbReference type="AlphaFoldDB" id="A0A0E3SGJ2"/>
<organism evidence="1 2">
    <name type="scientific">Methanosarcina horonobensis HB-1 = JCM 15518</name>
    <dbReference type="NCBI Taxonomy" id="1434110"/>
    <lineage>
        <taxon>Archaea</taxon>
        <taxon>Methanobacteriati</taxon>
        <taxon>Methanobacteriota</taxon>
        <taxon>Stenosarchaea group</taxon>
        <taxon>Methanomicrobia</taxon>
        <taxon>Methanosarcinales</taxon>
        <taxon>Methanosarcinaceae</taxon>
        <taxon>Methanosarcina</taxon>
    </lineage>
</organism>
<reference evidence="1 2" key="1">
    <citation type="submission" date="2014-07" db="EMBL/GenBank/DDBJ databases">
        <title>Methanogenic archaea and the global carbon cycle.</title>
        <authorList>
            <person name="Henriksen J.R."/>
            <person name="Luke J."/>
            <person name="Reinhart S."/>
            <person name="Benedict M.N."/>
            <person name="Youngblut N.D."/>
            <person name="Metcalf M.E."/>
            <person name="Whitaker R.J."/>
            <person name="Metcalf W.W."/>
        </authorList>
    </citation>
    <scope>NUCLEOTIDE SEQUENCE [LARGE SCALE GENOMIC DNA]</scope>
    <source>
        <strain evidence="1 2">HB-1</strain>
    </source>
</reference>
<gene>
    <name evidence="1" type="ORF">MSHOH_3004</name>
</gene>
<dbReference type="KEGG" id="mhor:MSHOH_3004"/>
<proteinExistence type="predicted"/>
<dbReference type="Proteomes" id="UP000033101">
    <property type="component" value="Chromosome"/>
</dbReference>
<dbReference type="EMBL" id="CP009516">
    <property type="protein sequence ID" value="AKB79487.1"/>
    <property type="molecule type" value="Genomic_DNA"/>
</dbReference>
<dbReference type="PATRIC" id="fig|1434110.4.peg.3870"/>
<dbReference type="STRING" id="1434110.MSHOH_3004"/>
<name>A0A0E3SGJ2_9EURY</name>
<keyword evidence="2" id="KW-1185">Reference proteome</keyword>
<accession>A0A0E3SGJ2</accession>
<evidence type="ECO:0000313" key="1">
    <source>
        <dbReference type="EMBL" id="AKB79487.1"/>
    </source>
</evidence>
<dbReference type="HOGENOM" id="CLU_2820875_0_0_2"/>
<sequence length="66" mass="7830">MKIQKSTSSPKGWEDMNILNPGKIEREDKSAVFKSEYEGKTYCFFSFSYRKDKWNLRHHLELRGGV</sequence>
<protein>
    <submittedName>
        <fullName evidence="1">Uncharacterized protein</fullName>
    </submittedName>
</protein>
<evidence type="ECO:0000313" key="2">
    <source>
        <dbReference type="Proteomes" id="UP000033101"/>
    </source>
</evidence>